<dbReference type="Pfam" id="PF00535">
    <property type="entry name" value="Glycos_transf_2"/>
    <property type="match status" value="1"/>
</dbReference>
<dbReference type="InterPro" id="IPR007267">
    <property type="entry name" value="GtrA_DPMS_TM"/>
</dbReference>
<dbReference type="PANTHER" id="PTHR43398">
    <property type="entry name" value="DOLICHOL-PHOSPHATE MANNOSYLTRANSFERASE SUBUNIT 1"/>
    <property type="match status" value="1"/>
</dbReference>
<dbReference type="GO" id="GO:0016020">
    <property type="term" value="C:membrane"/>
    <property type="evidence" value="ECO:0007669"/>
    <property type="project" value="UniProtKB-SubCell"/>
</dbReference>
<dbReference type="PANTHER" id="PTHR43398:SF1">
    <property type="entry name" value="DOLICHOL-PHOSPHATE MANNOSYLTRANSFERASE SUBUNIT 1"/>
    <property type="match status" value="1"/>
</dbReference>
<gene>
    <name evidence="11" type="ORF">B9K05_06985</name>
</gene>
<dbReference type="OrthoDB" id="9811222at2"/>
<feature type="transmembrane region" description="Helical" evidence="8">
    <location>
        <begin position="315"/>
        <end position="340"/>
    </location>
</feature>
<feature type="domain" description="GtrA/DPMS transmembrane" evidence="10">
    <location>
        <begin position="256"/>
        <end position="371"/>
    </location>
</feature>
<dbReference type="GO" id="GO:0004582">
    <property type="term" value="F:dolichyl-phosphate beta-D-mannosyltransferase activity"/>
    <property type="evidence" value="ECO:0007669"/>
    <property type="project" value="InterPro"/>
</dbReference>
<accession>A0A270BMT0</accession>
<keyword evidence="12" id="KW-1185">Reference proteome</keyword>
<dbReference type="Proteomes" id="UP000216033">
    <property type="component" value="Unassembled WGS sequence"/>
</dbReference>
<comment type="similarity">
    <text evidence="2">Belongs to the glycosyltransferase 2 family.</text>
</comment>
<feature type="transmembrane region" description="Helical" evidence="8">
    <location>
        <begin position="253"/>
        <end position="271"/>
    </location>
</feature>
<evidence type="ECO:0000256" key="3">
    <source>
        <dbReference type="ARBA" id="ARBA00022676"/>
    </source>
</evidence>
<dbReference type="CDD" id="cd06442">
    <property type="entry name" value="DPM1_like"/>
    <property type="match status" value="1"/>
</dbReference>
<reference evidence="11 12" key="1">
    <citation type="submission" date="2017-04" db="EMBL/GenBank/DDBJ databases">
        <title>Kefir bacterial isolates.</title>
        <authorList>
            <person name="Kim Y."/>
            <person name="Blasche S."/>
            <person name="Patil K.R."/>
        </authorList>
    </citation>
    <scope>NUCLEOTIDE SEQUENCE [LARGE SCALE GENOMIC DNA]</scope>
    <source>
        <strain evidence="11 12">KR-2</strain>
    </source>
</reference>
<evidence type="ECO:0000313" key="11">
    <source>
        <dbReference type="EMBL" id="PAL26234.1"/>
    </source>
</evidence>
<sequence length="374" mass="40068">MSAGHALEGTVCGGSPQISIVVPCYNEVANVAPLVTMLEKVLAGRSWEVIFVDDHSPDGTTGAVREQARQKPYVRGICRIGRRGLSSAVIEGVLSSSAQVVVVMDGDLQHDESRIVALIEAVISGTCDIAVGSRHVEGGSNAGLANAWRRALSDGGIWLAQCFLPVKLTDPMSGFFALRQETFAAIAPRLSGAGFKILLDLLLSSEKPLTVQEVACGFRPRVAGESKLDAVVMLQFAALLLEKFSRGMVPLRFVAFCLVGLVGVGVNLGVMQMTRLLGVEFSTAQGIGSVAAMVVNFFLDNSFTYRDRRLRGRRCLWGLVLFMLVCSVGAVADVGVAHMMYAQSYKLNEASLAGAVLAVVWNYAMSATIIWRPR</sequence>
<evidence type="ECO:0000313" key="12">
    <source>
        <dbReference type="Proteomes" id="UP000216033"/>
    </source>
</evidence>
<dbReference type="SUPFAM" id="SSF53448">
    <property type="entry name" value="Nucleotide-diphospho-sugar transferases"/>
    <property type="match status" value="1"/>
</dbReference>
<dbReference type="RefSeq" id="WP_095351297.1">
    <property type="nucleotide sequence ID" value="NZ_NDFO01000005.1"/>
</dbReference>
<dbReference type="GO" id="GO:0000271">
    <property type="term" value="P:polysaccharide biosynthetic process"/>
    <property type="evidence" value="ECO:0007669"/>
    <property type="project" value="InterPro"/>
</dbReference>
<evidence type="ECO:0000256" key="8">
    <source>
        <dbReference type="SAM" id="Phobius"/>
    </source>
</evidence>
<dbReference type="Pfam" id="PF04138">
    <property type="entry name" value="GtrA_DPMS_TM"/>
    <property type="match status" value="1"/>
</dbReference>
<dbReference type="InterPro" id="IPR001173">
    <property type="entry name" value="Glyco_trans_2-like"/>
</dbReference>
<keyword evidence="7 8" id="KW-0472">Membrane</keyword>
<protein>
    <submittedName>
        <fullName evidence="11">Dolichol monophosphate mannose synthase</fullName>
    </submittedName>
</protein>
<feature type="transmembrane region" description="Helical" evidence="8">
    <location>
        <begin position="352"/>
        <end position="371"/>
    </location>
</feature>
<evidence type="ECO:0000256" key="7">
    <source>
        <dbReference type="ARBA" id="ARBA00023136"/>
    </source>
</evidence>
<dbReference type="AlphaFoldDB" id="A0A270BMT0"/>
<dbReference type="STRING" id="1231343.Absy_003_077"/>
<evidence type="ECO:0000256" key="2">
    <source>
        <dbReference type="ARBA" id="ARBA00006739"/>
    </source>
</evidence>
<dbReference type="InterPro" id="IPR029044">
    <property type="entry name" value="Nucleotide-diphossugar_trans"/>
</dbReference>
<keyword evidence="3" id="KW-0328">Glycosyltransferase</keyword>
<comment type="subcellular location">
    <subcellularLocation>
        <location evidence="1">Membrane</location>
        <topology evidence="1">Multi-pass membrane protein</topology>
    </subcellularLocation>
</comment>
<keyword evidence="5 8" id="KW-0812">Transmembrane</keyword>
<comment type="caution">
    <text evidence="11">The sequence shown here is derived from an EMBL/GenBank/DDBJ whole genome shotgun (WGS) entry which is preliminary data.</text>
</comment>
<dbReference type="GO" id="GO:0009247">
    <property type="term" value="P:glycolipid biosynthetic process"/>
    <property type="evidence" value="ECO:0007669"/>
    <property type="project" value="TreeGrafter"/>
</dbReference>
<evidence type="ECO:0000256" key="1">
    <source>
        <dbReference type="ARBA" id="ARBA00004141"/>
    </source>
</evidence>
<keyword evidence="4" id="KW-0808">Transferase</keyword>
<dbReference type="Gene3D" id="3.90.550.10">
    <property type="entry name" value="Spore Coat Polysaccharide Biosynthesis Protein SpsA, Chain A"/>
    <property type="match status" value="1"/>
</dbReference>
<name>A0A270BMT0_9PROT</name>
<keyword evidence="6 8" id="KW-1133">Transmembrane helix</keyword>
<feature type="domain" description="Glycosyltransferase 2-like" evidence="9">
    <location>
        <begin position="19"/>
        <end position="183"/>
    </location>
</feature>
<evidence type="ECO:0000259" key="10">
    <source>
        <dbReference type="Pfam" id="PF04138"/>
    </source>
</evidence>
<proteinExistence type="inferred from homology"/>
<evidence type="ECO:0000256" key="4">
    <source>
        <dbReference type="ARBA" id="ARBA00022679"/>
    </source>
</evidence>
<evidence type="ECO:0000259" key="9">
    <source>
        <dbReference type="Pfam" id="PF00535"/>
    </source>
</evidence>
<dbReference type="EMBL" id="NDFP01000005">
    <property type="protein sequence ID" value="PAL26234.1"/>
    <property type="molecule type" value="Genomic_DNA"/>
</dbReference>
<dbReference type="InterPro" id="IPR039528">
    <property type="entry name" value="DPM1-like"/>
</dbReference>
<organism evidence="11 12">
    <name type="scientific">Acetobacter syzygii</name>
    <dbReference type="NCBI Taxonomy" id="146476"/>
    <lineage>
        <taxon>Bacteria</taxon>
        <taxon>Pseudomonadati</taxon>
        <taxon>Pseudomonadota</taxon>
        <taxon>Alphaproteobacteria</taxon>
        <taxon>Acetobacterales</taxon>
        <taxon>Acetobacteraceae</taxon>
        <taxon>Acetobacter</taxon>
    </lineage>
</organism>
<evidence type="ECO:0000256" key="5">
    <source>
        <dbReference type="ARBA" id="ARBA00022692"/>
    </source>
</evidence>
<evidence type="ECO:0000256" key="6">
    <source>
        <dbReference type="ARBA" id="ARBA00022989"/>
    </source>
</evidence>